<dbReference type="AlphaFoldDB" id="L7JSE9"/>
<organism evidence="1 2">
    <name type="scientific">Trachipleistophora hominis</name>
    <name type="common">Microsporidian parasite</name>
    <dbReference type="NCBI Taxonomy" id="72359"/>
    <lineage>
        <taxon>Eukaryota</taxon>
        <taxon>Fungi</taxon>
        <taxon>Fungi incertae sedis</taxon>
        <taxon>Microsporidia</taxon>
        <taxon>Pleistophoridae</taxon>
        <taxon>Trachipleistophora</taxon>
    </lineage>
</organism>
<accession>L7JSE9</accession>
<reference evidence="1 2" key="1">
    <citation type="journal article" date="2012" name="PLoS Pathog.">
        <title>The genome of the obligate intracellular parasite Trachipleistophora hominis: new insights into microsporidian genome dynamics and reductive evolution.</title>
        <authorList>
            <person name="Heinz E."/>
            <person name="Williams T.A."/>
            <person name="Nakjang S."/>
            <person name="Noel C.J."/>
            <person name="Swan D.C."/>
            <person name="Goldberg A.V."/>
            <person name="Harris S.R."/>
            <person name="Weinmaier T."/>
            <person name="Markert S."/>
            <person name="Becher D."/>
            <person name="Bernhardt J."/>
            <person name="Dagan T."/>
            <person name="Hacker C."/>
            <person name="Lucocq J.M."/>
            <person name="Schweder T."/>
            <person name="Rattei T."/>
            <person name="Hall N."/>
            <person name="Hirt R.P."/>
            <person name="Embley T.M."/>
        </authorList>
    </citation>
    <scope>NUCLEOTIDE SEQUENCE [LARGE SCALE GENOMIC DNA]</scope>
</reference>
<dbReference type="InParanoid" id="L7JSE9"/>
<name>L7JSE9_TRAHO</name>
<feature type="non-terminal residue" evidence="1">
    <location>
        <position position="1"/>
    </location>
</feature>
<dbReference type="HOGENOM" id="CLU_3387205_0_0_1"/>
<evidence type="ECO:0000313" key="2">
    <source>
        <dbReference type="Proteomes" id="UP000011185"/>
    </source>
</evidence>
<dbReference type="VEuPathDB" id="MicrosporidiaDB:THOM_2861"/>
<protein>
    <submittedName>
        <fullName evidence="1">Uncharacterized protein</fullName>
    </submittedName>
</protein>
<dbReference type="EMBL" id="JH994060">
    <property type="protein sequence ID" value="ELQ74210.1"/>
    <property type="molecule type" value="Genomic_DNA"/>
</dbReference>
<sequence>VVRSVYYDNNITRYKGIGEILKKAMVDENMELM</sequence>
<gene>
    <name evidence="1" type="ORF">THOM_2861</name>
</gene>
<dbReference type="Proteomes" id="UP000011185">
    <property type="component" value="Unassembled WGS sequence"/>
</dbReference>
<evidence type="ECO:0000313" key="1">
    <source>
        <dbReference type="EMBL" id="ELQ74210.1"/>
    </source>
</evidence>
<proteinExistence type="predicted"/>
<keyword evidence="2" id="KW-1185">Reference proteome</keyword>